<dbReference type="Gene3D" id="3.30.300.30">
    <property type="match status" value="1"/>
</dbReference>
<dbReference type="EMBL" id="KL648097">
    <property type="protein sequence ID" value="KEY72018.1"/>
    <property type="molecule type" value="Genomic_DNA"/>
</dbReference>
<dbReference type="Pfam" id="PF00501">
    <property type="entry name" value="AMP-binding"/>
    <property type="match status" value="1"/>
</dbReference>
<sequence>MAILSRFSVSIPDVSIHRWILSSCDGKLMDNKAWIDADRPETHFLTYAGARLLAKRIAVGLLEQGLQPADRVVLFTANSIFFPSIVMGIWMAGGIFTGANPAFTGSELAFQLKDSAASMIFAAEDNHDVAVQAAKGSGMTADRVFVSDTEMPDSTRAKKQFSGGARHWTDLIASRDKGEHFVWCEPENPRNAVCTINYSSGTTSLPKGAEITHYSQVANGVGIVSLNRLHPEYEARRSRSAALCFLPMYHAFSQGYFITSLPHERVPIYVMPKFDLVKMLSHIQTYRITRLMAVPPVLMLMSRHPLARQADLSSLEVIGSGAAPLSSDTQAELNDLVARHATKLRQGWGMTEVTCTAIAWDPSRSFCRGVGELMPNSQARLVHTETGIDITQAMVPGELWIAGPSVMRGYWRNPPATHQALVVDEDGTRWLRTGDIAYVEEFKPGTLFHIVDRYKELIKVHGYQVAPAELEALLVQRADVADAAVVGVVLGRDEAPRAYVHKQLKGGIVFVKAIPKSPTHLLTMPHILPTPSRSPYGGRSRPDLIRQALMHVIRHHPPPHPVLHLRHPLLRDAELGRHIVHRLPPQDHTRHGRRAPRRHRHPVPRVSAAQPQPGVGAPEAGRHAADPGVVVGRVAHDAGPLVRRGQLRLLRLAQRPQLEHRVQAAVQAPRDVGIQLVVPRDAHAAARAAQSLAAKDQGARGTGVAVGVALDQVIVAVVARDPHVRVLEQRGVPRRRQRAHLPADRHDEILERGQQVGGMSVGGEHDVRRGDLPARRVHDPHAAEALQRRRRRRRLQVEAPLVRRVAQQLLKHPGHELVGPAPRRVALHHGRPGVGHAQPRQLHYIRHQPGLVREVRVLAAQVGEVALDEDRQLVGGKGVHAADDAPVAGDGVRSDEVLEEEVGGELEACEVRLVAVDGGLAVTAILCQVSGIPHVERYPYPPSGSPARLSRLEHHHLLPSGDKLPRREGTRDAAPNDDNVGRGRKMLCGAMARQSRGRLAVPVGFGARR</sequence>
<name>A0A084B389_STACB</name>
<dbReference type="HOGENOM" id="CLU_298121_0_0_1"/>
<dbReference type="PANTHER" id="PTHR24096:SF424">
    <property type="entry name" value="ACETYL-COA SYNTHETASE-LIKE PROTEIN-RELATED"/>
    <property type="match status" value="1"/>
</dbReference>
<dbReference type="InterPro" id="IPR045851">
    <property type="entry name" value="AMP-bd_C_sf"/>
</dbReference>
<accession>A0A084B389</accession>
<gene>
    <name evidence="3" type="ORF">S7711_00037</name>
</gene>
<evidence type="ECO:0000313" key="3">
    <source>
        <dbReference type="EMBL" id="KEY72018.1"/>
    </source>
</evidence>
<evidence type="ECO:0000259" key="2">
    <source>
        <dbReference type="Pfam" id="PF00501"/>
    </source>
</evidence>
<dbReference type="OrthoDB" id="6509636at2759"/>
<dbReference type="AlphaFoldDB" id="A0A084B389"/>
<organism evidence="3 4">
    <name type="scientific">Stachybotrys chartarum (strain CBS 109288 / IBT 7711)</name>
    <name type="common">Toxic black mold</name>
    <name type="synonym">Stilbospora chartarum</name>
    <dbReference type="NCBI Taxonomy" id="1280523"/>
    <lineage>
        <taxon>Eukaryota</taxon>
        <taxon>Fungi</taxon>
        <taxon>Dikarya</taxon>
        <taxon>Ascomycota</taxon>
        <taxon>Pezizomycotina</taxon>
        <taxon>Sordariomycetes</taxon>
        <taxon>Hypocreomycetidae</taxon>
        <taxon>Hypocreales</taxon>
        <taxon>Stachybotryaceae</taxon>
        <taxon>Stachybotrys</taxon>
    </lineage>
</organism>
<dbReference type="Proteomes" id="UP000028045">
    <property type="component" value="Unassembled WGS sequence"/>
</dbReference>
<evidence type="ECO:0000313" key="4">
    <source>
        <dbReference type="Proteomes" id="UP000028045"/>
    </source>
</evidence>
<dbReference type="PROSITE" id="PS00455">
    <property type="entry name" value="AMP_BINDING"/>
    <property type="match status" value="1"/>
</dbReference>
<feature type="region of interest" description="Disordered" evidence="1">
    <location>
        <begin position="958"/>
        <end position="983"/>
    </location>
</feature>
<dbReference type="GO" id="GO:0016405">
    <property type="term" value="F:CoA-ligase activity"/>
    <property type="evidence" value="ECO:0007669"/>
    <property type="project" value="TreeGrafter"/>
</dbReference>
<keyword evidence="4" id="KW-1185">Reference proteome</keyword>
<feature type="compositionally biased region" description="Basic residues" evidence="1">
    <location>
        <begin position="590"/>
        <end position="603"/>
    </location>
</feature>
<proteinExistence type="predicted"/>
<protein>
    <recommendedName>
        <fullName evidence="2">AMP-dependent synthetase/ligase domain-containing protein</fullName>
    </recommendedName>
</protein>
<dbReference type="InterPro" id="IPR000873">
    <property type="entry name" value="AMP-dep_synth/lig_dom"/>
</dbReference>
<dbReference type="SUPFAM" id="SSF56801">
    <property type="entry name" value="Acetyl-CoA synthetase-like"/>
    <property type="match status" value="1"/>
</dbReference>
<dbReference type="InterPro" id="IPR042099">
    <property type="entry name" value="ANL_N_sf"/>
</dbReference>
<evidence type="ECO:0000256" key="1">
    <source>
        <dbReference type="SAM" id="MobiDB-lite"/>
    </source>
</evidence>
<dbReference type="InterPro" id="IPR020845">
    <property type="entry name" value="AMP-binding_CS"/>
</dbReference>
<dbReference type="Gene3D" id="3.40.50.12780">
    <property type="entry name" value="N-terminal domain of ligase-like"/>
    <property type="match status" value="1"/>
</dbReference>
<feature type="region of interest" description="Disordered" evidence="1">
    <location>
        <begin position="584"/>
        <end position="622"/>
    </location>
</feature>
<feature type="domain" description="AMP-dependent synthetase/ligase" evidence="2">
    <location>
        <begin position="35"/>
        <end position="411"/>
    </location>
</feature>
<reference evidence="3 4" key="1">
    <citation type="journal article" date="2014" name="BMC Genomics">
        <title>Comparative genome sequencing reveals chemotype-specific gene clusters in the toxigenic black mold Stachybotrys.</title>
        <authorList>
            <person name="Semeiks J."/>
            <person name="Borek D."/>
            <person name="Otwinowski Z."/>
            <person name="Grishin N.V."/>
        </authorList>
    </citation>
    <scope>NUCLEOTIDE SEQUENCE [LARGE SCALE GENOMIC DNA]</scope>
    <source>
        <strain evidence="4">CBS 109288 / IBT 7711</strain>
    </source>
</reference>
<dbReference type="PANTHER" id="PTHR24096">
    <property type="entry name" value="LONG-CHAIN-FATTY-ACID--COA LIGASE"/>
    <property type="match status" value="1"/>
</dbReference>